<evidence type="ECO:0000256" key="1">
    <source>
        <dbReference type="SAM" id="SignalP"/>
    </source>
</evidence>
<evidence type="ECO:0000313" key="2">
    <source>
        <dbReference type="EMBL" id="UWX55915.1"/>
    </source>
</evidence>
<keyword evidence="3" id="KW-1185">Reference proteome</keyword>
<name>A0ABY5YA30_9FLAO</name>
<organism evidence="2 3">
    <name type="scientific">Maribacter litopenaei</name>
    <dbReference type="NCBI Taxonomy" id="2976127"/>
    <lineage>
        <taxon>Bacteria</taxon>
        <taxon>Pseudomonadati</taxon>
        <taxon>Bacteroidota</taxon>
        <taxon>Flavobacteriia</taxon>
        <taxon>Flavobacteriales</taxon>
        <taxon>Flavobacteriaceae</taxon>
        <taxon>Maribacter</taxon>
    </lineage>
</organism>
<protein>
    <submittedName>
        <fullName evidence="2">Uncharacterized protein</fullName>
    </submittedName>
</protein>
<gene>
    <name evidence="2" type="ORF">NYZ99_05910</name>
</gene>
<evidence type="ECO:0000313" key="3">
    <source>
        <dbReference type="Proteomes" id="UP001059209"/>
    </source>
</evidence>
<proteinExistence type="predicted"/>
<keyword evidence="1" id="KW-0732">Signal</keyword>
<reference evidence="2" key="1">
    <citation type="submission" date="2022-09" db="EMBL/GenBank/DDBJ databases">
        <title>Maribacter litopenaei sp. nov., isolated from the intestinal tract of the Pacific White Shrimp, Litopenaeus vannamei.</title>
        <authorList>
            <person name="Kim S.Y."/>
            <person name="Hwang C.Y."/>
        </authorList>
    </citation>
    <scope>NUCLEOTIDE SEQUENCE</scope>
    <source>
        <strain evidence="2">HL-LV01</strain>
    </source>
</reference>
<sequence>MKAILTLSLVLFFGGISLAQDAKVNQKVDAVQADVLLIENNFETENVTIFGEGKQTGIARLYRYKNSRVKSALFFTTKKDKPKLA</sequence>
<feature type="signal peptide" evidence="1">
    <location>
        <begin position="1"/>
        <end position="19"/>
    </location>
</feature>
<accession>A0ABY5YA30</accession>
<dbReference type="RefSeq" id="WP_260574424.1">
    <property type="nucleotide sequence ID" value="NZ_CP104205.1"/>
</dbReference>
<feature type="chain" id="PRO_5046054352" evidence="1">
    <location>
        <begin position="20"/>
        <end position="85"/>
    </location>
</feature>
<dbReference type="Proteomes" id="UP001059209">
    <property type="component" value="Chromosome"/>
</dbReference>
<dbReference type="EMBL" id="CP104205">
    <property type="protein sequence ID" value="UWX55915.1"/>
    <property type="molecule type" value="Genomic_DNA"/>
</dbReference>